<dbReference type="Gene3D" id="3.30.110.170">
    <property type="entry name" value="Protein of unknown function (DUF541), domain 1"/>
    <property type="match status" value="1"/>
</dbReference>
<dbReference type="InterPro" id="IPR016907">
    <property type="entry name" value="UCP029033"/>
</dbReference>
<dbReference type="Gene3D" id="3.30.70.2970">
    <property type="entry name" value="Protein of unknown function (DUF541), domain 2"/>
    <property type="match status" value="1"/>
</dbReference>
<sequence length="236" mass="26727">MKEGLLKRLFLASLCIFASIMLAHLITHVIQKLSERSFEVRGVAEKEVKSDLASWRVSVTLLSADIASATTSLEEFKTKFFEFCKEQKIDDADPERCQVEICDNWAEKGETQEDKNSHYSVKMSIQVDSKDVDKVREAKSKLLARIPSFPIRSSLDFIYTKFDSIRDQMVRESFQDAKRAAQCIAKSAGVRIEKVKKLSQGLFTVTDSETAARLDNVNQSLMKTIRTVSSVVFIVQ</sequence>
<organism evidence="1 2">
    <name type="scientific">Holospora undulata HU1</name>
    <dbReference type="NCBI Taxonomy" id="1321371"/>
    <lineage>
        <taxon>Bacteria</taxon>
        <taxon>Pseudomonadati</taxon>
        <taxon>Pseudomonadota</taxon>
        <taxon>Alphaproteobacteria</taxon>
        <taxon>Holosporales</taxon>
        <taxon>Holosporaceae</taxon>
        <taxon>Holospora</taxon>
    </lineage>
</organism>
<gene>
    <name evidence="1" type="ORF">K737_300458</name>
</gene>
<protein>
    <submittedName>
        <fullName evidence="1">Oxidative stress defense protein</fullName>
    </submittedName>
</protein>
<keyword evidence="2" id="KW-1185">Reference proteome</keyword>
<evidence type="ECO:0000313" key="1">
    <source>
        <dbReference type="EMBL" id="ETZ05107.1"/>
    </source>
</evidence>
<dbReference type="Proteomes" id="UP000026922">
    <property type="component" value="Unassembled WGS sequence"/>
</dbReference>
<proteinExistence type="predicted"/>
<evidence type="ECO:0000313" key="2">
    <source>
        <dbReference type="Proteomes" id="UP000026922"/>
    </source>
</evidence>
<accession>A0A061JHX6</accession>
<dbReference type="PIRSF" id="PIRSF029033">
    <property type="entry name" value="UCP029033"/>
    <property type="match status" value="1"/>
</dbReference>
<dbReference type="Pfam" id="PF04402">
    <property type="entry name" value="SIMPL"/>
    <property type="match status" value="1"/>
</dbReference>
<dbReference type="InterPro" id="IPR052022">
    <property type="entry name" value="26kDa_periplasmic_antigen"/>
</dbReference>
<dbReference type="RefSeq" id="WP_006290391.1">
    <property type="nucleotide sequence ID" value="NZ_ARPM03000114.1"/>
</dbReference>
<dbReference type="PANTHER" id="PTHR34387:SF2">
    <property type="entry name" value="SLR1258 PROTEIN"/>
    <property type="match status" value="1"/>
</dbReference>
<dbReference type="AlphaFoldDB" id="A0A061JHX6"/>
<dbReference type="InterPro" id="IPR007497">
    <property type="entry name" value="SIMPL/DUF541"/>
</dbReference>
<dbReference type="GO" id="GO:0006974">
    <property type="term" value="P:DNA damage response"/>
    <property type="evidence" value="ECO:0007669"/>
    <property type="project" value="TreeGrafter"/>
</dbReference>
<dbReference type="EMBL" id="ARPM03000114">
    <property type="protein sequence ID" value="ETZ05107.1"/>
    <property type="molecule type" value="Genomic_DNA"/>
</dbReference>
<comment type="caution">
    <text evidence="1">The sequence shown here is derived from an EMBL/GenBank/DDBJ whole genome shotgun (WGS) entry which is preliminary data.</text>
</comment>
<reference evidence="1 2" key="1">
    <citation type="journal article" date="2013" name="Genome Announc.">
        <title>Draft Genome Sequence of Holospora undulata Strain HU1, a Micronucleus-Specific Symbiont of the Ciliate Paramecium caudatum.</title>
        <authorList>
            <person name="Dohra H."/>
            <person name="Suzuki H."/>
            <person name="Suzuki T."/>
            <person name="Tanaka K."/>
            <person name="Fujishima M."/>
        </authorList>
    </citation>
    <scope>NUCLEOTIDE SEQUENCE [LARGE SCALE GENOMIC DNA]</scope>
    <source>
        <strain evidence="1 2">HU1</strain>
    </source>
</reference>
<name>A0A061JHX6_9PROT</name>
<dbReference type="PANTHER" id="PTHR34387">
    <property type="entry name" value="SLR1258 PROTEIN"/>
    <property type="match status" value="1"/>
</dbReference>